<dbReference type="InterPro" id="IPR036390">
    <property type="entry name" value="WH_DNA-bd_sf"/>
</dbReference>
<keyword evidence="6" id="KW-1185">Reference proteome</keyword>
<keyword evidence="2" id="KW-0238">DNA-binding</keyword>
<evidence type="ECO:0000256" key="2">
    <source>
        <dbReference type="ARBA" id="ARBA00023125"/>
    </source>
</evidence>
<dbReference type="InterPro" id="IPR036388">
    <property type="entry name" value="WH-like_DNA-bd_sf"/>
</dbReference>
<dbReference type="Proteomes" id="UP000004291">
    <property type="component" value="Chromosome"/>
</dbReference>
<evidence type="ECO:0000313" key="6">
    <source>
        <dbReference type="Proteomes" id="UP000004291"/>
    </source>
</evidence>
<evidence type="ECO:0000256" key="1">
    <source>
        <dbReference type="ARBA" id="ARBA00023015"/>
    </source>
</evidence>
<dbReference type="PRINTS" id="PR00033">
    <property type="entry name" value="HTHASNC"/>
</dbReference>
<reference evidence="5 6" key="2">
    <citation type="submission" date="2012-06" db="EMBL/GenBank/DDBJ databases">
        <authorList>
            <person name="Fiebig A."/>
        </authorList>
    </citation>
    <scope>NUCLEOTIDE SEQUENCE [LARGE SCALE GENOMIC DNA]</scope>
    <source>
        <strain evidence="5 6">DFL-43</strain>
    </source>
</reference>
<keyword evidence="1" id="KW-0805">Transcription regulation</keyword>
<dbReference type="PROSITE" id="PS00519">
    <property type="entry name" value="HTH_ASNC_1"/>
    <property type="match status" value="1"/>
</dbReference>
<keyword evidence="3" id="KW-0804">Transcription</keyword>
<comment type="caution">
    <text evidence="5">The sequence shown here is derived from an EMBL/GenBank/DDBJ whole genome shotgun (WGS) entry which is preliminary data.</text>
</comment>
<evidence type="ECO:0000259" key="4">
    <source>
        <dbReference type="PROSITE" id="PS50956"/>
    </source>
</evidence>
<dbReference type="PANTHER" id="PTHR30154:SF51">
    <property type="entry name" value="ASNC-FAMILY TRANSCRIPTIONAL REGULATORY PROTEIN"/>
    <property type="match status" value="1"/>
</dbReference>
<evidence type="ECO:0000313" key="5">
    <source>
        <dbReference type="EMBL" id="EDQ35216.1"/>
    </source>
</evidence>
<dbReference type="SUPFAM" id="SSF54909">
    <property type="entry name" value="Dimeric alpha+beta barrel"/>
    <property type="match status" value="1"/>
</dbReference>
<sequence>MNIDETDRLIVRLLCENARMPVSELARKVGLSGPSTSERIRRLENNGIIARFTAELDLEALGYPLQAIVRIKPRPGNMHIVEDMILNEPGFLDCDKVTGEDCFVTRLALRSIADLDPVLLPFHDRAETNTAIIKSSPFRSRMPV</sequence>
<proteinExistence type="predicted"/>
<dbReference type="GO" id="GO:0006355">
    <property type="term" value="P:regulation of DNA-templated transcription"/>
    <property type="evidence" value="ECO:0007669"/>
    <property type="project" value="UniProtKB-ARBA"/>
</dbReference>
<dbReference type="RefSeq" id="WP_007199447.1">
    <property type="nucleotide sequence ID" value="NZ_CM002917.1"/>
</dbReference>
<dbReference type="AlphaFoldDB" id="A9CUI4"/>
<dbReference type="Pfam" id="PF13404">
    <property type="entry name" value="HTH_AsnC-type"/>
    <property type="match status" value="1"/>
</dbReference>
<dbReference type="InterPro" id="IPR019885">
    <property type="entry name" value="Tscrpt_reg_HTH_AsnC-type_CS"/>
</dbReference>
<dbReference type="InterPro" id="IPR019888">
    <property type="entry name" value="Tscrpt_reg_AsnC-like"/>
</dbReference>
<dbReference type="CDD" id="cd00090">
    <property type="entry name" value="HTH_ARSR"/>
    <property type="match status" value="1"/>
</dbReference>
<dbReference type="PROSITE" id="PS50956">
    <property type="entry name" value="HTH_ASNC_2"/>
    <property type="match status" value="1"/>
</dbReference>
<dbReference type="PANTHER" id="PTHR30154">
    <property type="entry name" value="LEUCINE-RESPONSIVE REGULATORY PROTEIN"/>
    <property type="match status" value="1"/>
</dbReference>
<dbReference type="STRING" id="411684.HPDFL43_18517"/>
<gene>
    <name evidence="5" type="ORF">HPDFL43_18517</name>
</gene>
<feature type="domain" description="HTH asnC-type" evidence="4">
    <location>
        <begin position="3"/>
        <end position="64"/>
    </location>
</feature>
<dbReference type="HOGENOM" id="CLU_091233_3_1_5"/>
<organism evidence="5 6">
    <name type="scientific">Hoeflea phototrophica (strain DSM 17068 / NCIMB 14078 / DFL-43)</name>
    <dbReference type="NCBI Taxonomy" id="411684"/>
    <lineage>
        <taxon>Bacteria</taxon>
        <taxon>Pseudomonadati</taxon>
        <taxon>Pseudomonadota</taxon>
        <taxon>Alphaproteobacteria</taxon>
        <taxon>Hyphomicrobiales</taxon>
        <taxon>Rhizobiaceae</taxon>
        <taxon>Hoeflea</taxon>
    </lineage>
</organism>
<dbReference type="InterPro" id="IPR011008">
    <property type="entry name" value="Dimeric_a/b-barrel"/>
</dbReference>
<dbReference type="OrthoDB" id="9809462at2"/>
<protein>
    <submittedName>
        <fullName evidence="5">Transcriptional regulator</fullName>
    </submittedName>
</protein>
<name>A9CUI4_HOEPD</name>
<dbReference type="EMBL" id="ABIA03000005">
    <property type="protein sequence ID" value="EDQ35216.1"/>
    <property type="molecule type" value="Genomic_DNA"/>
</dbReference>
<dbReference type="eggNOG" id="COG1522">
    <property type="taxonomic scope" value="Bacteria"/>
</dbReference>
<dbReference type="GO" id="GO:0043200">
    <property type="term" value="P:response to amino acid"/>
    <property type="evidence" value="ECO:0007669"/>
    <property type="project" value="TreeGrafter"/>
</dbReference>
<accession>A9CUI4</accession>
<dbReference type="InterPro" id="IPR019887">
    <property type="entry name" value="Tscrpt_reg_AsnC/Lrp_C"/>
</dbReference>
<dbReference type="SUPFAM" id="SSF46785">
    <property type="entry name" value="Winged helix' DNA-binding domain"/>
    <property type="match status" value="1"/>
</dbReference>
<dbReference type="Pfam" id="PF01037">
    <property type="entry name" value="AsnC_trans_reg"/>
    <property type="match status" value="1"/>
</dbReference>
<dbReference type="InterPro" id="IPR000485">
    <property type="entry name" value="AsnC-type_HTH_dom"/>
</dbReference>
<dbReference type="Gene3D" id="1.10.10.10">
    <property type="entry name" value="Winged helix-like DNA-binding domain superfamily/Winged helix DNA-binding domain"/>
    <property type="match status" value="1"/>
</dbReference>
<dbReference type="SMART" id="SM00344">
    <property type="entry name" value="HTH_ASNC"/>
    <property type="match status" value="1"/>
</dbReference>
<dbReference type="InterPro" id="IPR011991">
    <property type="entry name" value="ArsR-like_HTH"/>
</dbReference>
<dbReference type="Gene3D" id="3.30.70.920">
    <property type="match status" value="1"/>
</dbReference>
<dbReference type="GO" id="GO:0005829">
    <property type="term" value="C:cytosol"/>
    <property type="evidence" value="ECO:0007669"/>
    <property type="project" value="TreeGrafter"/>
</dbReference>
<reference evidence="5 6" key="1">
    <citation type="submission" date="2007-10" db="EMBL/GenBank/DDBJ databases">
        <authorList>
            <person name="Wagner-Dobler I."/>
            <person name="Ferriera S."/>
            <person name="Johnson J."/>
            <person name="Kravitz S."/>
            <person name="Beeson K."/>
            <person name="Sutton G."/>
            <person name="Rogers Y.-H."/>
            <person name="Friedman R."/>
            <person name="Frazier M."/>
            <person name="Venter J.C."/>
        </authorList>
    </citation>
    <scope>NUCLEOTIDE SEQUENCE [LARGE SCALE GENOMIC DNA]</scope>
    <source>
        <strain evidence="5 6">DFL-43</strain>
    </source>
</reference>
<dbReference type="GO" id="GO:0043565">
    <property type="term" value="F:sequence-specific DNA binding"/>
    <property type="evidence" value="ECO:0007669"/>
    <property type="project" value="InterPro"/>
</dbReference>
<evidence type="ECO:0000256" key="3">
    <source>
        <dbReference type="ARBA" id="ARBA00023163"/>
    </source>
</evidence>